<protein>
    <submittedName>
        <fullName evidence="1">Uncharacterized protein</fullName>
    </submittedName>
</protein>
<keyword evidence="2" id="KW-1185">Reference proteome</keyword>
<sequence>MCKFRFELSSWDSILSFFISLTMGTSSRSFPLCDQLITNLKHYIKYYIKMTFQNLKSWQNKKLKHKNLFHEKEFKVKHESQRLQNVLLSSVNNKRDPVKCEFCDCSLSSKDWTGSDRYLKPIIGYSLQIEHLASCRADSATESLSFLLKDLRLSHQKLPLHLAALLFTIETNGFDRTCQTCDQLKSQTFVFTVFFGSISAIWFYK</sequence>
<comment type="caution">
    <text evidence="1">The sequence shown here is derived from an EMBL/GenBank/DDBJ whole genome shotgun (WGS) entry which is preliminary data.</text>
</comment>
<gene>
    <name evidence="1" type="ORF">BpHYR1_034754</name>
</gene>
<dbReference type="Proteomes" id="UP000276133">
    <property type="component" value="Unassembled WGS sequence"/>
</dbReference>
<dbReference type="EMBL" id="REGN01003103">
    <property type="protein sequence ID" value="RNA24522.1"/>
    <property type="molecule type" value="Genomic_DNA"/>
</dbReference>
<evidence type="ECO:0000313" key="2">
    <source>
        <dbReference type="Proteomes" id="UP000276133"/>
    </source>
</evidence>
<name>A0A3M7RLS9_BRAPC</name>
<evidence type="ECO:0000313" key="1">
    <source>
        <dbReference type="EMBL" id="RNA24522.1"/>
    </source>
</evidence>
<dbReference type="AlphaFoldDB" id="A0A3M7RLS9"/>
<reference evidence="1 2" key="1">
    <citation type="journal article" date="2018" name="Sci. Rep.">
        <title>Genomic signatures of local adaptation to the degree of environmental predictability in rotifers.</title>
        <authorList>
            <person name="Franch-Gras L."/>
            <person name="Hahn C."/>
            <person name="Garcia-Roger E.M."/>
            <person name="Carmona M.J."/>
            <person name="Serra M."/>
            <person name="Gomez A."/>
        </authorList>
    </citation>
    <scope>NUCLEOTIDE SEQUENCE [LARGE SCALE GENOMIC DNA]</scope>
    <source>
        <strain evidence="1">HYR1</strain>
    </source>
</reference>
<proteinExistence type="predicted"/>
<organism evidence="1 2">
    <name type="scientific">Brachionus plicatilis</name>
    <name type="common">Marine rotifer</name>
    <name type="synonym">Brachionus muelleri</name>
    <dbReference type="NCBI Taxonomy" id="10195"/>
    <lineage>
        <taxon>Eukaryota</taxon>
        <taxon>Metazoa</taxon>
        <taxon>Spiralia</taxon>
        <taxon>Gnathifera</taxon>
        <taxon>Rotifera</taxon>
        <taxon>Eurotatoria</taxon>
        <taxon>Monogononta</taxon>
        <taxon>Pseudotrocha</taxon>
        <taxon>Ploima</taxon>
        <taxon>Brachionidae</taxon>
        <taxon>Brachionus</taxon>
    </lineage>
</organism>
<accession>A0A3M7RLS9</accession>